<feature type="compositionally biased region" description="Basic and acidic residues" evidence="1">
    <location>
        <begin position="324"/>
        <end position="337"/>
    </location>
</feature>
<dbReference type="AlphaFoldDB" id="A0A8S3Q8L9"/>
<dbReference type="Proteomes" id="UP000683360">
    <property type="component" value="Unassembled WGS sequence"/>
</dbReference>
<protein>
    <submittedName>
        <fullName evidence="3">Uncharacterized protein</fullName>
    </submittedName>
</protein>
<keyword evidence="2" id="KW-0472">Membrane</keyword>
<keyword evidence="2" id="KW-1133">Transmembrane helix</keyword>
<accession>A0A8S3Q8L9</accession>
<comment type="caution">
    <text evidence="3">The sequence shown here is derived from an EMBL/GenBank/DDBJ whole genome shotgun (WGS) entry which is preliminary data.</text>
</comment>
<evidence type="ECO:0000256" key="1">
    <source>
        <dbReference type="SAM" id="MobiDB-lite"/>
    </source>
</evidence>
<organism evidence="3 4">
    <name type="scientific">Mytilus edulis</name>
    <name type="common">Blue mussel</name>
    <dbReference type="NCBI Taxonomy" id="6550"/>
    <lineage>
        <taxon>Eukaryota</taxon>
        <taxon>Metazoa</taxon>
        <taxon>Spiralia</taxon>
        <taxon>Lophotrochozoa</taxon>
        <taxon>Mollusca</taxon>
        <taxon>Bivalvia</taxon>
        <taxon>Autobranchia</taxon>
        <taxon>Pteriomorphia</taxon>
        <taxon>Mytilida</taxon>
        <taxon>Mytiloidea</taxon>
        <taxon>Mytilidae</taxon>
        <taxon>Mytilinae</taxon>
        <taxon>Mytilus</taxon>
    </lineage>
</organism>
<feature type="region of interest" description="Disordered" evidence="1">
    <location>
        <begin position="281"/>
        <end position="354"/>
    </location>
</feature>
<feature type="compositionally biased region" description="Basic and acidic residues" evidence="1">
    <location>
        <begin position="676"/>
        <end position="711"/>
    </location>
</feature>
<sequence>MGNRKNKTNSSSTVHNTIFAPVMPSSEELASYTDLQLQTGIRPYSILNTRTQQSDINRPKVRETSYGSSTSNDYEDIQHQSKTEHYENTHQLQRTESGHEYLDLYDTKETIYPLKGTGCEIKVFNCTRAYPVLYDLFHVITFYLLRSRSENRKKKRRPYTTARNGSEIKDKALLVMLSSNNPSSPGYESLQLNHTEFFEYAQTMVTEEQDLTDDEIINDHCSKQIANANNAVNHYESVEVAHYSQYNIGSHRNQRSIQSLNSSESIFYKSRFNSSNKIEELMPGKDIPSESTIDNPYDTIDPEETGFIRSKSDNKSTGNAYAELDPKETGFYRRKADNSNSQLEKSNHGGDQFKGRVQRKQQLVSKKMIKMILQVYYLFFFAREVFSIELNRTITVCEKRTSQTIVHQNSTIKITSVQIGPLQEPYRIETGNIDLLSLSDDNSTLKQHTLEEECNEKQFCLVNATSINFTEYQIPRTIDVYRCGKQTINGVLTKNKIAFKCSHHAGTKDISVTLQHSSVTCKSNATTTKRRLSFSTNEVYTGRDYCYLLENSVEFGDDLSCYEPIFATLNYSCVGLIIGAIGGLSTIVIAALLLLALRLHMGNRENQTKSLSSVRNTKSSPVKPSSEELASYTDLQSQSGSRPYSILNTSTQQSDINRPNVRETSKGSSTSNDYEDIQHQSKNEHYEDTHHMQRTESDHEYSDLYDKNEIV</sequence>
<feature type="region of interest" description="Disordered" evidence="1">
    <location>
        <begin position="48"/>
        <end position="77"/>
    </location>
</feature>
<proteinExistence type="predicted"/>
<reference evidence="3" key="1">
    <citation type="submission" date="2021-03" db="EMBL/GenBank/DDBJ databases">
        <authorList>
            <person name="Bekaert M."/>
        </authorList>
    </citation>
    <scope>NUCLEOTIDE SEQUENCE</scope>
</reference>
<feature type="compositionally biased region" description="Polar residues" evidence="1">
    <location>
        <begin position="608"/>
        <end position="623"/>
    </location>
</feature>
<feature type="transmembrane region" description="Helical" evidence="2">
    <location>
        <begin position="574"/>
        <end position="597"/>
    </location>
</feature>
<feature type="region of interest" description="Disordered" evidence="1">
    <location>
        <begin position="606"/>
        <end position="711"/>
    </location>
</feature>
<keyword evidence="2" id="KW-0812">Transmembrane</keyword>
<feature type="compositionally biased region" description="Basic and acidic residues" evidence="1">
    <location>
        <begin position="345"/>
        <end position="354"/>
    </location>
</feature>
<evidence type="ECO:0000313" key="3">
    <source>
        <dbReference type="EMBL" id="CAG2191906.1"/>
    </source>
</evidence>
<name>A0A8S3Q8L9_MYTED</name>
<evidence type="ECO:0000313" key="4">
    <source>
        <dbReference type="Proteomes" id="UP000683360"/>
    </source>
</evidence>
<dbReference type="EMBL" id="CAJPWZ010000372">
    <property type="protein sequence ID" value="CAG2191906.1"/>
    <property type="molecule type" value="Genomic_DNA"/>
</dbReference>
<gene>
    <name evidence="3" type="ORF">MEDL_7105</name>
</gene>
<feature type="compositionally biased region" description="Polar residues" evidence="1">
    <location>
        <begin position="633"/>
        <end position="657"/>
    </location>
</feature>
<evidence type="ECO:0000256" key="2">
    <source>
        <dbReference type="SAM" id="Phobius"/>
    </source>
</evidence>
<keyword evidence="4" id="KW-1185">Reference proteome</keyword>